<name>A0A834AHL0_9CHIR</name>
<protein>
    <submittedName>
        <fullName evidence="2">Uncharacterized protein</fullName>
    </submittedName>
</protein>
<dbReference type="EMBL" id="JABVXQ010000005">
    <property type="protein sequence ID" value="KAF6109861.1"/>
    <property type="molecule type" value="Genomic_DNA"/>
</dbReference>
<reference evidence="2 3" key="1">
    <citation type="journal article" date="2020" name="Nature">
        <title>Six reference-quality genomes reveal evolution of bat adaptations.</title>
        <authorList>
            <person name="Jebb D."/>
            <person name="Huang Z."/>
            <person name="Pippel M."/>
            <person name="Hughes G.M."/>
            <person name="Lavrichenko K."/>
            <person name="Devanna P."/>
            <person name="Winkler S."/>
            <person name="Jermiin L.S."/>
            <person name="Skirmuntt E.C."/>
            <person name="Katzourakis A."/>
            <person name="Burkitt-Gray L."/>
            <person name="Ray D.A."/>
            <person name="Sullivan K.A.M."/>
            <person name="Roscito J.G."/>
            <person name="Kirilenko B.M."/>
            <person name="Davalos L.M."/>
            <person name="Corthals A.P."/>
            <person name="Power M.L."/>
            <person name="Jones G."/>
            <person name="Ransome R.D."/>
            <person name="Dechmann D.K.N."/>
            <person name="Locatelli A.G."/>
            <person name="Puechmaille S.J."/>
            <person name="Fedrigo O."/>
            <person name="Jarvis E.D."/>
            <person name="Hiller M."/>
            <person name="Vernes S.C."/>
            <person name="Myers E.W."/>
            <person name="Teeling E.C."/>
        </authorList>
    </citation>
    <scope>NUCLEOTIDE SEQUENCE [LARGE SCALE GENOMIC DNA]</scope>
    <source>
        <strain evidence="2">Bat1K_MPI-CBG_1</strain>
    </source>
</reference>
<dbReference type="AlphaFoldDB" id="A0A834AHL0"/>
<evidence type="ECO:0000313" key="2">
    <source>
        <dbReference type="EMBL" id="KAF6109861.1"/>
    </source>
</evidence>
<gene>
    <name evidence="2" type="ORF">HJG60_011052</name>
</gene>
<dbReference type="Proteomes" id="UP000664940">
    <property type="component" value="Unassembled WGS sequence"/>
</dbReference>
<feature type="compositionally biased region" description="Polar residues" evidence="1">
    <location>
        <begin position="72"/>
        <end position="94"/>
    </location>
</feature>
<comment type="caution">
    <text evidence="2">The sequence shown here is derived from an EMBL/GenBank/DDBJ whole genome shotgun (WGS) entry which is preliminary data.</text>
</comment>
<proteinExistence type="predicted"/>
<sequence>MKPYAEFYPLKKKNRKVKVRLLWFQRPVSPLQPGRGGGTHTPAHPRAQTHFWGSHGARCPWSELSRKPEPGSNPQSTRAPPLTVSRTSVPSLSPTFPERRWSGPRAWTSRLRTGTRGAGRCRRGRCRRGPPHTSPSACTCSKFSIKEKHP</sequence>
<organism evidence="2 3">
    <name type="scientific">Phyllostomus discolor</name>
    <name type="common">pale spear-nosed bat</name>
    <dbReference type="NCBI Taxonomy" id="89673"/>
    <lineage>
        <taxon>Eukaryota</taxon>
        <taxon>Metazoa</taxon>
        <taxon>Chordata</taxon>
        <taxon>Craniata</taxon>
        <taxon>Vertebrata</taxon>
        <taxon>Euteleostomi</taxon>
        <taxon>Mammalia</taxon>
        <taxon>Eutheria</taxon>
        <taxon>Laurasiatheria</taxon>
        <taxon>Chiroptera</taxon>
        <taxon>Yangochiroptera</taxon>
        <taxon>Phyllostomidae</taxon>
        <taxon>Phyllostominae</taxon>
        <taxon>Phyllostomus</taxon>
    </lineage>
</organism>
<feature type="region of interest" description="Disordered" evidence="1">
    <location>
        <begin position="28"/>
        <end position="150"/>
    </location>
</feature>
<evidence type="ECO:0000256" key="1">
    <source>
        <dbReference type="SAM" id="MobiDB-lite"/>
    </source>
</evidence>
<evidence type="ECO:0000313" key="3">
    <source>
        <dbReference type="Proteomes" id="UP000664940"/>
    </source>
</evidence>
<feature type="compositionally biased region" description="Basic residues" evidence="1">
    <location>
        <begin position="119"/>
        <end position="130"/>
    </location>
</feature>
<accession>A0A834AHL0</accession>